<proteinExistence type="predicted"/>
<reference evidence="2" key="1">
    <citation type="journal article" date="2019" name="Int. J. Syst. Evol. Microbiol.">
        <title>The Global Catalogue of Microorganisms (GCM) 10K type strain sequencing project: providing services to taxonomists for standard genome sequencing and annotation.</title>
        <authorList>
            <consortium name="The Broad Institute Genomics Platform"/>
            <consortium name="The Broad Institute Genome Sequencing Center for Infectious Disease"/>
            <person name="Wu L."/>
            <person name="Ma J."/>
        </authorList>
    </citation>
    <scope>NUCLEOTIDE SEQUENCE [LARGE SCALE GENOMIC DNA]</scope>
    <source>
        <strain evidence="2">CGMCC 4.7319</strain>
    </source>
</reference>
<gene>
    <name evidence="1" type="ORF">GCM10011609_86930</name>
</gene>
<sequence>MTAVVPLPAGSVPAVRLHDLPADDDFVLAGRPLRPGTPLERTCRFAEDVWRLDPGVLQQHATTLVLDFTTVPARYRMQAKQLCHAMLSGPLPAGEKRQNIASVHRVFGNVRIFLQWLDSGRAVAGRPPRLDLAALTGQDLADFYRYLLGLPGTLVRDYGRAGVRMLWRYRSRLSDPLLTDPGLVDSWTPRSGRGENSTDRIPESVLGPLITWALRFVDQFAPDVLTAQQHQRDYHARARVGRRNGQENGVAAALRSFLDSHMRHARPLPGNQGHPNMQVIAVEIGCSVSVLHQRYRDCIRQAADTVGVTDYVWTNTPIHGLLDGAPWINDIALHLPSRQHRLQSVRKLARMLHIACYIVIAFLSGMRDCEIKHLRRGSVTAVRDADGRAYRWTVTSLAFKGETDPVGALATWVVGQPAARAVGVLEQLQPTTQPLLFAPLPHGTTASRPDRAQATGVTNHYLNDFRTWINNYCATHGRDDHIPLINGLVRTRLTTRQFRRTLAWFIARRPDGSIAGAIQYRHLSVQMFEGYAGTSDSGFRAEVEAEQALARGEHLLAMTDAHEHAGLAGPAAEEAARRLGDFAATARFSGTVLTDARRLERLMRRHDPAIYPGTFATCVFNPDKALCQQHRDTRGTTHPIVGNCQPLECANVALTADNLDALQLELDQITAELSARPGLPPLLVHRLRDRHEQITQYLDRHAQESSTS</sequence>
<keyword evidence="2" id="KW-1185">Reference proteome</keyword>
<dbReference type="EMBL" id="BMNC01000033">
    <property type="protein sequence ID" value="GGN29704.1"/>
    <property type="molecule type" value="Genomic_DNA"/>
</dbReference>
<protein>
    <recommendedName>
        <fullName evidence="3">Phage integrase family protein</fullName>
    </recommendedName>
</protein>
<name>A0ABQ2IVQ8_9PSEU</name>
<evidence type="ECO:0000313" key="1">
    <source>
        <dbReference type="EMBL" id="GGN29704.1"/>
    </source>
</evidence>
<comment type="caution">
    <text evidence="1">The sequence shown here is derived from an EMBL/GenBank/DDBJ whole genome shotgun (WGS) entry which is preliminary data.</text>
</comment>
<accession>A0ABQ2IVQ8</accession>
<evidence type="ECO:0000313" key="2">
    <source>
        <dbReference type="Proteomes" id="UP000597656"/>
    </source>
</evidence>
<evidence type="ECO:0008006" key="3">
    <source>
        <dbReference type="Google" id="ProtNLM"/>
    </source>
</evidence>
<organism evidence="1 2">
    <name type="scientific">Lentzea pudingi</name>
    <dbReference type="NCBI Taxonomy" id="1789439"/>
    <lineage>
        <taxon>Bacteria</taxon>
        <taxon>Bacillati</taxon>
        <taxon>Actinomycetota</taxon>
        <taxon>Actinomycetes</taxon>
        <taxon>Pseudonocardiales</taxon>
        <taxon>Pseudonocardiaceae</taxon>
        <taxon>Lentzea</taxon>
    </lineage>
</organism>
<dbReference type="SUPFAM" id="SSF56349">
    <property type="entry name" value="DNA breaking-rejoining enzymes"/>
    <property type="match status" value="1"/>
</dbReference>
<dbReference type="Proteomes" id="UP000597656">
    <property type="component" value="Unassembled WGS sequence"/>
</dbReference>
<dbReference type="InterPro" id="IPR011010">
    <property type="entry name" value="DNA_brk_join_enz"/>
</dbReference>